<gene>
    <name evidence="2" type="ORF">Fcan01_21596</name>
</gene>
<evidence type="ECO:0000256" key="1">
    <source>
        <dbReference type="SAM" id="Phobius"/>
    </source>
</evidence>
<name>A0A226DEF7_FOLCA</name>
<accession>A0A226DEF7</accession>
<dbReference type="EMBL" id="LNIX01000021">
    <property type="protein sequence ID" value="OXA43549.1"/>
    <property type="molecule type" value="Genomic_DNA"/>
</dbReference>
<reference evidence="2 3" key="1">
    <citation type="submission" date="2015-12" db="EMBL/GenBank/DDBJ databases">
        <title>The genome of Folsomia candida.</title>
        <authorList>
            <person name="Faddeeva A."/>
            <person name="Derks M.F."/>
            <person name="Anvar Y."/>
            <person name="Smit S."/>
            <person name="Van Straalen N."/>
            <person name="Roelofs D."/>
        </authorList>
    </citation>
    <scope>NUCLEOTIDE SEQUENCE [LARGE SCALE GENOMIC DNA]</scope>
    <source>
        <strain evidence="2 3">VU population</strain>
        <tissue evidence="2">Whole body</tissue>
    </source>
</reference>
<evidence type="ECO:0008006" key="4">
    <source>
        <dbReference type="Google" id="ProtNLM"/>
    </source>
</evidence>
<sequence>MSFSVLRKVVPWSWSTILIILCFYLNQYCEGKRMCYICNTNKLANITLERDSCLDNPENGTSPENIVECKHFCTIKRKEFLSIPGEWIVISLERNCEERPFILDGVEAENHVMTYYRSCRANLCNDGDGLTSLKYILDEPDEEEDDENVTNSSTHFATPSPNYRSTTIRIFKIYFFAFVAFIFSIT</sequence>
<organism evidence="2 3">
    <name type="scientific">Folsomia candida</name>
    <name type="common">Springtail</name>
    <dbReference type="NCBI Taxonomy" id="158441"/>
    <lineage>
        <taxon>Eukaryota</taxon>
        <taxon>Metazoa</taxon>
        <taxon>Ecdysozoa</taxon>
        <taxon>Arthropoda</taxon>
        <taxon>Hexapoda</taxon>
        <taxon>Collembola</taxon>
        <taxon>Entomobryomorpha</taxon>
        <taxon>Isotomoidea</taxon>
        <taxon>Isotomidae</taxon>
        <taxon>Proisotominae</taxon>
        <taxon>Folsomia</taxon>
    </lineage>
</organism>
<keyword evidence="1" id="KW-0812">Transmembrane</keyword>
<dbReference type="STRING" id="158441.A0A226DEF7"/>
<dbReference type="Proteomes" id="UP000198287">
    <property type="component" value="Unassembled WGS sequence"/>
</dbReference>
<protein>
    <recommendedName>
        <fullName evidence="4">Protein quiver</fullName>
    </recommendedName>
</protein>
<dbReference type="AlphaFoldDB" id="A0A226DEF7"/>
<evidence type="ECO:0000313" key="3">
    <source>
        <dbReference type="Proteomes" id="UP000198287"/>
    </source>
</evidence>
<dbReference type="OrthoDB" id="6331233at2759"/>
<keyword evidence="1" id="KW-1133">Transmembrane helix</keyword>
<evidence type="ECO:0000313" key="2">
    <source>
        <dbReference type="EMBL" id="OXA43549.1"/>
    </source>
</evidence>
<proteinExistence type="predicted"/>
<feature type="transmembrane region" description="Helical" evidence="1">
    <location>
        <begin position="168"/>
        <end position="185"/>
    </location>
</feature>
<keyword evidence="3" id="KW-1185">Reference proteome</keyword>
<feature type="transmembrane region" description="Helical" evidence="1">
    <location>
        <begin position="12"/>
        <end position="29"/>
    </location>
</feature>
<keyword evidence="1" id="KW-0472">Membrane</keyword>
<comment type="caution">
    <text evidence="2">The sequence shown here is derived from an EMBL/GenBank/DDBJ whole genome shotgun (WGS) entry which is preliminary data.</text>
</comment>